<dbReference type="InterPro" id="IPR008863">
    <property type="entry name" value="Toxic_anion-R_TelA"/>
</dbReference>
<dbReference type="RefSeq" id="WP_092507934.1">
    <property type="nucleotide sequence ID" value="NZ_CAWNQB010000023.1"/>
</dbReference>
<dbReference type="PANTHER" id="PTHR38432:SF1">
    <property type="entry name" value="TELA-LIKE PROTEIN SAOUHSC_01408"/>
    <property type="match status" value="1"/>
</dbReference>
<evidence type="ECO:0000313" key="4">
    <source>
        <dbReference type="EMBL" id="PHM44995.1"/>
    </source>
</evidence>
<reference evidence="4 7" key="3">
    <citation type="journal article" date="2017" name="Nat. Microbiol.">
        <title>Natural product diversity associated with the nematode symbionts Photorhabdus and Xenorhabdus.</title>
        <authorList>
            <person name="Tobias N.J."/>
            <person name="Wolff H."/>
            <person name="Djahanschiri B."/>
            <person name="Grundmann F."/>
            <person name="Kronenwerth M."/>
            <person name="Shi Y.M."/>
            <person name="Simonyi S."/>
            <person name="Grun P."/>
            <person name="Shapiro-Ilan D."/>
            <person name="Pidot S.J."/>
            <person name="Stinear T.P."/>
            <person name="Ebersberger I."/>
            <person name="Bode H.B."/>
        </authorList>
    </citation>
    <scope>NUCLEOTIDE SEQUENCE [LARGE SCALE GENOMIC DNA]</scope>
    <source>
        <strain evidence="4 7">DSM 17908</strain>
    </source>
</reference>
<evidence type="ECO:0000313" key="7">
    <source>
        <dbReference type="Proteomes" id="UP000224607"/>
    </source>
</evidence>
<evidence type="ECO:0000256" key="1">
    <source>
        <dbReference type="ARBA" id="ARBA00005541"/>
    </source>
</evidence>
<dbReference type="Proteomes" id="UP000224607">
    <property type="component" value="Unassembled WGS sequence"/>
</dbReference>
<dbReference type="EMBL" id="FORG01000003">
    <property type="protein sequence ID" value="SFI69655.1"/>
    <property type="molecule type" value="Genomic_DNA"/>
</dbReference>
<evidence type="ECO:0000313" key="6">
    <source>
        <dbReference type="Proteomes" id="UP000198919"/>
    </source>
</evidence>
<reference evidence="5" key="2">
    <citation type="submission" date="2016-10" db="EMBL/GenBank/DDBJ databases">
        <authorList>
            <person name="de Groot N.N."/>
        </authorList>
    </citation>
    <scope>NUCLEOTIDE SEQUENCE [LARGE SCALE GENOMIC DNA]</scope>
    <source>
        <strain evidence="5">DSM 17908</strain>
    </source>
</reference>
<protein>
    <submittedName>
        <fullName evidence="4">Tellurite resistance protein</fullName>
    </submittedName>
    <submittedName>
        <fullName evidence="5">Uncharacterized conserved protein YaaN involved in tellurite resistance</fullName>
    </submittedName>
</protein>
<dbReference type="OrthoDB" id="9768858at2"/>
<gene>
    <name evidence="5" type="ORF">SAMN05421680_10329</name>
    <name evidence="4" type="ORF">Xmau_01200</name>
</gene>
<reference evidence="6" key="1">
    <citation type="submission" date="2016-10" db="EMBL/GenBank/DDBJ databases">
        <authorList>
            <person name="Varghese N."/>
            <person name="Submissions S."/>
        </authorList>
    </citation>
    <scope>NUCLEOTIDE SEQUENCE [LARGE SCALE GENOMIC DNA]</scope>
    <source>
        <strain evidence="6">DSM 17908</strain>
    </source>
</reference>
<name>A0A1I3KBS8_9GAMM</name>
<evidence type="ECO:0000256" key="2">
    <source>
        <dbReference type="PIRNR" id="PIRNR026508"/>
    </source>
</evidence>
<accession>A0A1I3KBS8</accession>
<organism evidence="5 6">
    <name type="scientific">Xenorhabdus mauleonii</name>
    <dbReference type="NCBI Taxonomy" id="351675"/>
    <lineage>
        <taxon>Bacteria</taxon>
        <taxon>Pseudomonadati</taxon>
        <taxon>Pseudomonadota</taxon>
        <taxon>Gammaproteobacteria</taxon>
        <taxon>Enterobacterales</taxon>
        <taxon>Morganellaceae</taxon>
        <taxon>Xenorhabdus</taxon>
    </lineage>
</organism>
<evidence type="ECO:0000313" key="5">
    <source>
        <dbReference type="EMBL" id="SFI69655.1"/>
    </source>
</evidence>
<dbReference type="Proteomes" id="UP000198919">
    <property type="component" value="Unassembled WGS sequence"/>
</dbReference>
<evidence type="ECO:0000256" key="3">
    <source>
        <dbReference type="SAM" id="MobiDB-lite"/>
    </source>
</evidence>
<dbReference type="AlphaFoldDB" id="A0A1I3KBS8"/>
<feature type="compositionally biased region" description="Polar residues" evidence="3">
    <location>
        <begin position="12"/>
        <end position="21"/>
    </location>
</feature>
<comment type="similarity">
    <text evidence="1 2">Belongs to the TelA family.</text>
</comment>
<proteinExistence type="inferred from homology"/>
<sequence>MNTETMPIPSFERQSSTTQLSERVDQEKVNALVEKIDIFKPTAVISYGAKPMGEIARFADSLLENVRSKDAGEVGKKLSDLVMFVRENGVLTEEEKASGFLRKLPLIGGLFKKVERVNIDRKTLTQQVDTISGHLDRSMTTLVRDINVLEQLYARNLNFYRDIALYVEAGKLKLEQVKNELLPELRMKAEMSKDMMDAQGVKDLMENITRFERRIHDLELSKTVAIQTAPQIRIVQSNNQQLVEKIQSSIMTTLPIWKSQLVLQMSLDAQGKAAKLQKEVSDTTNELLRRNAEILQQNSIATATEVERSIIDVETLRDVQERLINTVEDTMRIASDAKAKRAQVEVELAGMEENLRQRLSAAITKYQ</sequence>
<dbReference type="PIRSF" id="PIRSF026508">
    <property type="entry name" value="TelA"/>
    <property type="match status" value="1"/>
</dbReference>
<dbReference type="EMBL" id="NITY01000003">
    <property type="protein sequence ID" value="PHM44995.1"/>
    <property type="molecule type" value="Genomic_DNA"/>
</dbReference>
<feature type="region of interest" description="Disordered" evidence="3">
    <location>
        <begin position="1"/>
        <end position="22"/>
    </location>
</feature>
<dbReference type="Pfam" id="PF05816">
    <property type="entry name" value="TelA"/>
    <property type="match status" value="1"/>
</dbReference>
<keyword evidence="7" id="KW-1185">Reference proteome</keyword>
<dbReference type="PANTHER" id="PTHR38432">
    <property type="entry name" value="TELA-LIKE PROTEIN SAOUHSC_01408"/>
    <property type="match status" value="1"/>
</dbReference>
<dbReference type="STRING" id="351675.SAMN05421680_10329"/>